<evidence type="ECO:0000256" key="3">
    <source>
        <dbReference type="ARBA" id="ARBA00023052"/>
    </source>
</evidence>
<evidence type="ECO:0000256" key="1">
    <source>
        <dbReference type="ARBA" id="ARBA00001964"/>
    </source>
</evidence>
<evidence type="ECO:0000259" key="5">
    <source>
        <dbReference type="Pfam" id="PF00676"/>
    </source>
</evidence>
<keyword evidence="6" id="KW-0670">Pyruvate</keyword>
<proteinExistence type="inferred from homology"/>
<dbReference type="InterPro" id="IPR001017">
    <property type="entry name" value="DH_E1"/>
</dbReference>
<dbReference type="SUPFAM" id="SSF52518">
    <property type="entry name" value="Thiamin diphosphate-binding fold (THDP-binding)"/>
    <property type="match status" value="1"/>
</dbReference>
<comment type="similarity">
    <text evidence="4">Belongs to the BCKDHA family.</text>
</comment>
<accession>A0ABP6M462</accession>
<gene>
    <name evidence="6" type="primary">pdhA_2</name>
    <name evidence="6" type="ORF">GCM10010529_28910</name>
</gene>
<evidence type="ECO:0000313" key="7">
    <source>
        <dbReference type="Proteomes" id="UP001500236"/>
    </source>
</evidence>
<evidence type="ECO:0000256" key="4">
    <source>
        <dbReference type="RuleBase" id="RU365014"/>
    </source>
</evidence>
<dbReference type="PANTHER" id="PTHR43380">
    <property type="entry name" value="2-OXOISOVALERATE DEHYDROGENASE SUBUNIT ALPHA, MITOCHONDRIAL"/>
    <property type="match status" value="1"/>
</dbReference>
<dbReference type="InterPro" id="IPR029061">
    <property type="entry name" value="THDP-binding"/>
</dbReference>
<dbReference type="EC" id="1.2.4.4" evidence="4"/>
<dbReference type="RefSeq" id="WP_344680654.1">
    <property type="nucleotide sequence ID" value="NZ_BAAAVT010000025.1"/>
</dbReference>
<reference evidence="7" key="1">
    <citation type="journal article" date="2019" name="Int. J. Syst. Evol. Microbiol.">
        <title>The Global Catalogue of Microorganisms (GCM) 10K type strain sequencing project: providing services to taxonomists for standard genome sequencing and annotation.</title>
        <authorList>
            <consortium name="The Broad Institute Genomics Platform"/>
            <consortium name="The Broad Institute Genome Sequencing Center for Infectious Disease"/>
            <person name="Wu L."/>
            <person name="Ma J."/>
        </authorList>
    </citation>
    <scope>NUCLEOTIDE SEQUENCE [LARGE SCALE GENOMIC DNA]</scope>
    <source>
        <strain evidence="7">JCM 14309</strain>
    </source>
</reference>
<organism evidence="6 7">
    <name type="scientific">Nesterenkonia aethiopica</name>
    <dbReference type="NCBI Taxonomy" id="269144"/>
    <lineage>
        <taxon>Bacteria</taxon>
        <taxon>Bacillati</taxon>
        <taxon>Actinomycetota</taxon>
        <taxon>Actinomycetes</taxon>
        <taxon>Micrococcales</taxon>
        <taxon>Micrococcaceae</taxon>
        <taxon>Nesterenkonia</taxon>
    </lineage>
</organism>
<dbReference type="CDD" id="cd02000">
    <property type="entry name" value="TPP_E1_PDC_ADC_BCADC"/>
    <property type="match status" value="1"/>
</dbReference>
<dbReference type="Proteomes" id="UP001500236">
    <property type="component" value="Unassembled WGS sequence"/>
</dbReference>
<feature type="domain" description="Dehydrogenase E1 component" evidence="5">
    <location>
        <begin position="35"/>
        <end position="326"/>
    </location>
</feature>
<name>A0ABP6M462_9MICC</name>
<dbReference type="Gene3D" id="3.40.50.970">
    <property type="match status" value="1"/>
</dbReference>
<dbReference type="InterPro" id="IPR050771">
    <property type="entry name" value="Alpha-ketoacid_DH_E1_comp"/>
</dbReference>
<evidence type="ECO:0000313" key="6">
    <source>
        <dbReference type="EMBL" id="GAA3075334.1"/>
    </source>
</evidence>
<keyword evidence="7" id="KW-1185">Reference proteome</keyword>
<comment type="function">
    <text evidence="4">The branched-chain alpha-keto dehydrogenase complex catalyzes the overall conversion of alpha-keto acids to acyl-CoA and CO(2). It contains multiple copies of three enzymatic components: branched-chain alpha-keto acid decarboxylase (E1), lipoamide acyltransferase (E2) and lipoamide dehydrogenase (E3).</text>
</comment>
<keyword evidence="3 4" id="KW-0786">Thiamine pyrophosphate</keyword>
<sequence>MQPIQLLAPDGTYTEHYVYSEYIAALGEQDLRDLYRLMATERRMDAEATSLQRQGQLALWVPALGQEAAQAGTVSALKSTDMIFPTYREHVMALHRGIRPDQIIQLFRATAHSGWDPREHAMNVYMVVLGAQTLHAAGWAMGIQRELEAGDLADGRAEDEIVLACLGDGASSQGDVHESMVFASSYELPVLYFIQNNHWAISVPSSTQSRSPLAARAAGYGFEGVQVDGNDVLASYAVAAHMAGQVRAGGPKLIESVTYRMGAHTTADDPTKYRSADEVEAWRAKDPLDRYRRWLEAEDLADDIYFSEVDQEAAEVAAELRRAVQEIDPLPLEEAMDAVYAEPHRQVETDKAWLKEYEAGFVDDDALAGGEAGAR</sequence>
<dbReference type="PANTHER" id="PTHR43380:SF1">
    <property type="entry name" value="2-OXOISOVALERATE DEHYDROGENASE SUBUNIT ALPHA, MITOCHONDRIAL"/>
    <property type="match status" value="1"/>
</dbReference>
<dbReference type="Pfam" id="PF00676">
    <property type="entry name" value="E1_dh"/>
    <property type="match status" value="1"/>
</dbReference>
<dbReference type="EMBL" id="BAAAVT010000025">
    <property type="protein sequence ID" value="GAA3075334.1"/>
    <property type="molecule type" value="Genomic_DNA"/>
</dbReference>
<comment type="caution">
    <text evidence="6">The sequence shown here is derived from an EMBL/GenBank/DDBJ whole genome shotgun (WGS) entry which is preliminary data.</text>
</comment>
<keyword evidence="2 4" id="KW-0560">Oxidoreductase</keyword>
<comment type="catalytic activity">
    <reaction evidence="4">
        <text>N(6)-[(R)-lipoyl]-L-lysyl-[protein] + 3-methyl-2-oxobutanoate + H(+) = N(6)-[(R)-S(8)-2-methylpropanoyldihydrolipoyl]-L-lysyl-[protein] + CO2</text>
        <dbReference type="Rhea" id="RHEA:13457"/>
        <dbReference type="Rhea" id="RHEA-COMP:10474"/>
        <dbReference type="Rhea" id="RHEA-COMP:10497"/>
        <dbReference type="ChEBI" id="CHEBI:11851"/>
        <dbReference type="ChEBI" id="CHEBI:15378"/>
        <dbReference type="ChEBI" id="CHEBI:16526"/>
        <dbReference type="ChEBI" id="CHEBI:83099"/>
        <dbReference type="ChEBI" id="CHEBI:83142"/>
        <dbReference type="EC" id="1.2.4.4"/>
    </reaction>
</comment>
<comment type="cofactor">
    <cofactor evidence="1 4">
        <name>thiamine diphosphate</name>
        <dbReference type="ChEBI" id="CHEBI:58937"/>
    </cofactor>
</comment>
<protein>
    <recommendedName>
        <fullName evidence="4">2-oxoisovalerate dehydrogenase subunit alpha</fullName>
        <ecNumber evidence="4">1.2.4.4</ecNumber>
    </recommendedName>
    <alternativeName>
        <fullName evidence="4">Branched-chain alpha-keto acid dehydrogenase E1 component alpha chain</fullName>
    </alternativeName>
</protein>
<evidence type="ECO:0000256" key="2">
    <source>
        <dbReference type="ARBA" id="ARBA00023002"/>
    </source>
</evidence>